<gene>
    <name evidence="2" type="ORF">PYW07_015786</name>
</gene>
<keyword evidence="3" id="KW-1185">Reference proteome</keyword>
<accession>A0AAD8DVK4</accession>
<dbReference type="AlphaFoldDB" id="A0AAD8DVK4"/>
<proteinExistence type="predicted"/>
<name>A0AAD8DVK4_MYTSE</name>
<feature type="signal peptide" evidence="1">
    <location>
        <begin position="1"/>
        <end position="21"/>
    </location>
</feature>
<sequence>MEFRHTFIFVVLLVVGSYVSAEEIEFGRNDAVSNQTATAYSVGVDMGIINPEKYSLKSFEQDERNIFKDLYQEYIYLNYSQPLNYQEWLIMNNYGILSDTQESLFQRKIVKQPIIREPL</sequence>
<feature type="chain" id="PRO_5042181311" evidence="1">
    <location>
        <begin position="22"/>
        <end position="119"/>
    </location>
</feature>
<evidence type="ECO:0000313" key="2">
    <source>
        <dbReference type="EMBL" id="KAJ8724828.1"/>
    </source>
</evidence>
<comment type="caution">
    <text evidence="2">The sequence shown here is derived from an EMBL/GenBank/DDBJ whole genome shotgun (WGS) entry which is preliminary data.</text>
</comment>
<dbReference type="Proteomes" id="UP001231518">
    <property type="component" value="Chromosome 7"/>
</dbReference>
<reference evidence="2" key="1">
    <citation type="submission" date="2023-03" db="EMBL/GenBank/DDBJ databases">
        <title>Chromosome-level genomes of two armyworms, Mythimna separata and Mythimna loreyi, provide insights into the biosynthesis and reception of sex pheromones.</title>
        <authorList>
            <person name="Zhao H."/>
        </authorList>
    </citation>
    <scope>NUCLEOTIDE SEQUENCE</scope>
    <source>
        <strain evidence="2">BeijingLab</strain>
        <tissue evidence="2">Pupa</tissue>
    </source>
</reference>
<evidence type="ECO:0000313" key="3">
    <source>
        <dbReference type="Proteomes" id="UP001231518"/>
    </source>
</evidence>
<evidence type="ECO:0000256" key="1">
    <source>
        <dbReference type="SAM" id="SignalP"/>
    </source>
</evidence>
<keyword evidence="1" id="KW-0732">Signal</keyword>
<dbReference type="EMBL" id="JARGEI010000010">
    <property type="protein sequence ID" value="KAJ8724828.1"/>
    <property type="molecule type" value="Genomic_DNA"/>
</dbReference>
<organism evidence="2 3">
    <name type="scientific">Mythimna separata</name>
    <name type="common">Oriental armyworm</name>
    <name type="synonym">Pseudaletia separata</name>
    <dbReference type="NCBI Taxonomy" id="271217"/>
    <lineage>
        <taxon>Eukaryota</taxon>
        <taxon>Metazoa</taxon>
        <taxon>Ecdysozoa</taxon>
        <taxon>Arthropoda</taxon>
        <taxon>Hexapoda</taxon>
        <taxon>Insecta</taxon>
        <taxon>Pterygota</taxon>
        <taxon>Neoptera</taxon>
        <taxon>Endopterygota</taxon>
        <taxon>Lepidoptera</taxon>
        <taxon>Glossata</taxon>
        <taxon>Ditrysia</taxon>
        <taxon>Noctuoidea</taxon>
        <taxon>Noctuidae</taxon>
        <taxon>Noctuinae</taxon>
        <taxon>Hadenini</taxon>
        <taxon>Mythimna</taxon>
    </lineage>
</organism>
<protein>
    <submittedName>
        <fullName evidence="2">Uncharacterized protein</fullName>
    </submittedName>
</protein>